<dbReference type="OrthoDB" id="3970464at2759"/>
<keyword evidence="2" id="KW-1185">Reference proteome</keyword>
<reference evidence="1" key="1">
    <citation type="submission" date="2021-02" db="EMBL/GenBank/DDBJ databases">
        <authorList>
            <person name="Nieuwenhuis M."/>
            <person name="Van De Peppel L.J.J."/>
        </authorList>
    </citation>
    <scope>NUCLEOTIDE SEQUENCE</scope>
    <source>
        <strain evidence="1">D49</strain>
    </source>
</reference>
<reference evidence="1" key="2">
    <citation type="submission" date="2021-10" db="EMBL/GenBank/DDBJ databases">
        <title>Phylogenomics reveals ancestral predisposition of the termite-cultivated fungus Termitomyces towards a domesticated lifestyle.</title>
        <authorList>
            <person name="Auxier B."/>
            <person name="Grum-Grzhimaylo A."/>
            <person name="Cardenas M.E."/>
            <person name="Lodge J.D."/>
            <person name="Laessoe T."/>
            <person name="Pedersen O."/>
            <person name="Smith M.E."/>
            <person name="Kuyper T.W."/>
            <person name="Franco-Molano E.A."/>
            <person name="Baroni T.J."/>
            <person name="Aanen D.K."/>
        </authorList>
    </citation>
    <scope>NUCLEOTIDE SEQUENCE</scope>
    <source>
        <strain evidence="1">D49</strain>
    </source>
</reference>
<evidence type="ECO:0000313" key="2">
    <source>
        <dbReference type="Proteomes" id="UP000717328"/>
    </source>
</evidence>
<sequence length="59" mass="6595">MSTQSSDALQGEIHRLKLDIHDLRSQQGTHHISIGNYILTRLEQLGVTEGLLKIPTDSE</sequence>
<dbReference type="Proteomes" id="UP000717328">
    <property type="component" value="Unassembled WGS sequence"/>
</dbReference>
<comment type="caution">
    <text evidence="1">The sequence shown here is derived from an EMBL/GenBank/DDBJ whole genome shotgun (WGS) entry which is preliminary data.</text>
</comment>
<evidence type="ECO:0000313" key="1">
    <source>
        <dbReference type="EMBL" id="KAG5638177.1"/>
    </source>
</evidence>
<dbReference type="AlphaFoldDB" id="A0A9P7FT90"/>
<proteinExistence type="predicted"/>
<dbReference type="EMBL" id="JABCKI010005777">
    <property type="protein sequence ID" value="KAG5638177.1"/>
    <property type="molecule type" value="Genomic_DNA"/>
</dbReference>
<accession>A0A9P7FT90</accession>
<protein>
    <submittedName>
        <fullName evidence="1">Uncharacterized protein</fullName>
    </submittedName>
</protein>
<organism evidence="1 2">
    <name type="scientific">Sphagnurus paluster</name>
    <dbReference type="NCBI Taxonomy" id="117069"/>
    <lineage>
        <taxon>Eukaryota</taxon>
        <taxon>Fungi</taxon>
        <taxon>Dikarya</taxon>
        <taxon>Basidiomycota</taxon>
        <taxon>Agaricomycotina</taxon>
        <taxon>Agaricomycetes</taxon>
        <taxon>Agaricomycetidae</taxon>
        <taxon>Agaricales</taxon>
        <taxon>Tricholomatineae</taxon>
        <taxon>Lyophyllaceae</taxon>
        <taxon>Sphagnurus</taxon>
    </lineage>
</organism>
<gene>
    <name evidence="1" type="ORF">H0H81_001474</name>
</gene>
<name>A0A9P7FT90_9AGAR</name>